<dbReference type="EMBL" id="SMGD01000011">
    <property type="protein sequence ID" value="TCK58931.1"/>
    <property type="molecule type" value="Genomic_DNA"/>
</dbReference>
<evidence type="ECO:0000313" key="4">
    <source>
        <dbReference type="EMBL" id="TCK58931.1"/>
    </source>
</evidence>
<evidence type="ECO:0000259" key="3">
    <source>
        <dbReference type="PROSITE" id="PS50035"/>
    </source>
</evidence>
<dbReference type="PROSITE" id="PS50035">
    <property type="entry name" value="PLD"/>
    <property type="match status" value="1"/>
</dbReference>
<dbReference type="InterPro" id="IPR041679">
    <property type="entry name" value="DNA2/NAM7-like_C"/>
</dbReference>
<evidence type="ECO:0000256" key="2">
    <source>
        <dbReference type="SAM" id="MobiDB-lite"/>
    </source>
</evidence>
<dbReference type="CDD" id="cd18808">
    <property type="entry name" value="SF1_C_Upf1"/>
    <property type="match status" value="1"/>
</dbReference>
<evidence type="ECO:0000256" key="1">
    <source>
        <dbReference type="SAM" id="Coils"/>
    </source>
</evidence>
<dbReference type="RefSeq" id="WP_224054901.1">
    <property type="nucleotide sequence ID" value="NZ_OU594967.1"/>
</dbReference>
<name>A0A4V2PRR5_9GAMM</name>
<gene>
    <name evidence="4" type="ORF">EV690_1089</name>
</gene>
<keyword evidence="5" id="KW-1185">Reference proteome</keyword>
<dbReference type="Pfam" id="PF13086">
    <property type="entry name" value="AAA_11"/>
    <property type="match status" value="1"/>
</dbReference>
<feature type="coiled-coil region" evidence="1">
    <location>
        <begin position="421"/>
        <end position="448"/>
    </location>
</feature>
<dbReference type="InterPro" id="IPR045055">
    <property type="entry name" value="DNA2/NAM7-like"/>
</dbReference>
<dbReference type="PANTHER" id="PTHR10887:SF530">
    <property type="entry name" value="SUPERFAMILY I DNA HELICASES"/>
    <property type="match status" value="1"/>
</dbReference>
<dbReference type="InterPro" id="IPR025202">
    <property type="entry name" value="PLD-like_dom"/>
</dbReference>
<protein>
    <submittedName>
        <fullName evidence="4">Phospholipase D-like protein</fullName>
    </submittedName>
</protein>
<dbReference type="SUPFAM" id="SSF52540">
    <property type="entry name" value="P-loop containing nucleoside triphosphate hydrolases"/>
    <property type="match status" value="1"/>
</dbReference>
<dbReference type="InterPro" id="IPR027417">
    <property type="entry name" value="P-loop_NTPase"/>
</dbReference>
<comment type="caution">
    <text evidence="4">The sequence shown here is derived from an EMBL/GenBank/DDBJ whole genome shotgun (WGS) entry which is preliminary data.</text>
</comment>
<dbReference type="AlphaFoldDB" id="A0A4V2PRR5"/>
<evidence type="ECO:0000313" key="5">
    <source>
        <dbReference type="Proteomes" id="UP000295565"/>
    </source>
</evidence>
<keyword evidence="1" id="KW-0175">Coiled coil</keyword>
<organism evidence="4 5">
    <name type="scientific">Celerinatantimonas diazotrophica</name>
    <dbReference type="NCBI Taxonomy" id="412034"/>
    <lineage>
        <taxon>Bacteria</taxon>
        <taxon>Pseudomonadati</taxon>
        <taxon>Pseudomonadota</taxon>
        <taxon>Gammaproteobacteria</taxon>
        <taxon>Celerinatantimonadaceae</taxon>
        <taxon>Celerinatantimonas</taxon>
    </lineage>
</organism>
<feature type="domain" description="PLD phosphodiesterase" evidence="3">
    <location>
        <begin position="1107"/>
        <end position="1129"/>
    </location>
</feature>
<dbReference type="SUPFAM" id="SSF56024">
    <property type="entry name" value="Phospholipase D/nuclease"/>
    <property type="match status" value="1"/>
</dbReference>
<sequence length="1215" mass="137877">MDNQGWIHYWRNSLADADSAKGGLKKQDLEKYERTSTDEFKGGKLKPSSPVLAKLFQDEPDHITAVQIHLRPVTYYLRKVHAKDYSGNMPKVLSPILCSLWVNREGLLFPHTTPFIPRDLLAPQGEDTFTIANVETLDKFLTIHEIPALTAEAIPAELKEKEKYHSHQLNWRHYYELTQNLFTDYCDQRRIEKFYENIEKSGFVTKSNECSGASKYILKLYDNLNNSNIELPLLNCYAAKTVTKYEECLDISNTLNLRLGHSNRHFPLAKAQCDALAHTLAMQDGDILAVNGPPGTGKTTFVLSVVASLWIESALKESHPPIIIAASTNNQAVTNIIDAFGKDFDEGSDELSDRWLPYIFSYGGYLPSAYGESKAAKNYQTRHFYEHVEQLDFLDQAQAHYLDNAKLAFPQQNFADIEPIKAHLHEQLQQQKALLDEIQANWNQYNQQLKNIHLIMGDTPEQALADQQLAVYNAQASIDNAERHLTAWRTYLANESTWLSLFKWLPPIKNKLELQRKNFIISLLNHDEAQIENLSSDQFEDFLKQAYSNRKDNFDELNNQYQSWLEHYRQFEQSQQRWKASINSLTQGTQEQTMTKLADIDSVLDITVRFRMFRLAVHYWEACWLLSCRNLGQQLNDHNKTGLKSVQPRWRRRMMLTPCIVSTFHSLPSHMSYQSYIGNNEYETNYLFNEIDLLIVDEAGQVAPEVAAASFALAKKALVIGDIYQIPPIRNICSAIDRGNLKEQKIIVSDDEYPAIQGSGRSVVTGSVMHIAQKTSRFHYMPKAEPGMFLQEHRRCYDELISYCNDLCYQGILIPKRGKATNAHLYPPFSYLHIDGIAESSGGSRQNKLEAETIAAWLHTNKTKIEDYYGQPLSKCVAIITPFSAQVNQIQKACAEYNIKAGKGGNQLTVGTVHALQGAERKIIIFSQVYTRHNDGGFIDKDPSMLNVAVSRAKDAFLVFGDLDIIEAAPSSSPRGLLANCLFSDEKNELEFSVGQRPDLLKICGHPKLLTNAKEHDAFLSKLLKEVKRKIDIVSPWLFLNKLQSTGLLELLKEALLKGVQITIHTDRHFNTTTSNRLDTNKVKAFQHCCATLEELGIVINIINGVHSKSIFADDRYMAVGSFNWFSASRTGKYVNIETSLIYVGDLEKEIKTQLDFLNSRNGDTHGKVQKRKPTAESGTLFSPKNKPYDHKLSVVGQGEKISDCDPLGTGNFYL</sequence>
<dbReference type="PIRSF" id="PIRSF026306">
    <property type="entry name" value="UCP026306"/>
    <property type="match status" value="1"/>
</dbReference>
<dbReference type="Proteomes" id="UP000295565">
    <property type="component" value="Unassembled WGS sequence"/>
</dbReference>
<dbReference type="InterPro" id="IPR047187">
    <property type="entry name" value="SF1_C_Upf1"/>
</dbReference>
<accession>A0A4V2PRR5</accession>
<dbReference type="InterPro" id="IPR041677">
    <property type="entry name" value="DNA2/NAM7_AAA_11"/>
</dbReference>
<dbReference type="GO" id="GO:0006793">
    <property type="term" value="P:phosphorus metabolic process"/>
    <property type="evidence" value="ECO:0007669"/>
    <property type="project" value="UniProtKB-ARBA"/>
</dbReference>
<dbReference type="Gene3D" id="3.30.870.10">
    <property type="entry name" value="Endonuclease Chain A"/>
    <property type="match status" value="1"/>
</dbReference>
<dbReference type="Pfam" id="PF13091">
    <property type="entry name" value="PLDc_2"/>
    <property type="match status" value="1"/>
</dbReference>
<dbReference type="GO" id="GO:0004386">
    <property type="term" value="F:helicase activity"/>
    <property type="evidence" value="ECO:0007669"/>
    <property type="project" value="InterPro"/>
</dbReference>
<dbReference type="InterPro" id="IPR001736">
    <property type="entry name" value="PLipase_D/transphosphatidylase"/>
</dbReference>
<dbReference type="CDD" id="cd09118">
    <property type="entry name" value="PLDc_yjhR_C_like"/>
    <property type="match status" value="1"/>
</dbReference>
<reference evidence="4 5" key="1">
    <citation type="submission" date="2019-03" db="EMBL/GenBank/DDBJ databases">
        <title>Genomic Encyclopedia of Type Strains, Phase IV (KMG-IV): sequencing the most valuable type-strain genomes for metagenomic binning, comparative biology and taxonomic classification.</title>
        <authorList>
            <person name="Goeker M."/>
        </authorList>
    </citation>
    <scope>NUCLEOTIDE SEQUENCE [LARGE SCALE GENOMIC DNA]</scope>
    <source>
        <strain evidence="4 5">DSM 18577</strain>
    </source>
</reference>
<dbReference type="PANTHER" id="PTHR10887">
    <property type="entry name" value="DNA2/NAM7 HELICASE FAMILY"/>
    <property type="match status" value="1"/>
</dbReference>
<proteinExistence type="predicted"/>
<feature type="region of interest" description="Disordered" evidence="2">
    <location>
        <begin position="1162"/>
        <end position="1185"/>
    </location>
</feature>
<dbReference type="Pfam" id="PF13087">
    <property type="entry name" value="AAA_12"/>
    <property type="match status" value="1"/>
</dbReference>
<dbReference type="InterPro" id="IPR016834">
    <property type="entry name" value="UCP026306"/>
</dbReference>
<dbReference type="Gene3D" id="3.40.50.300">
    <property type="entry name" value="P-loop containing nucleotide triphosphate hydrolases"/>
    <property type="match status" value="3"/>
</dbReference>